<dbReference type="AlphaFoldDB" id="A0A1H0FS34"/>
<evidence type="ECO:0000313" key="1">
    <source>
        <dbReference type="EMBL" id="SDN97455.1"/>
    </source>
</evidence>
<reference evidence="2" key="1">
    <citation type="submission" date="2016-10" db="EMBL/GenBank/DDBJ databases">
        <authorList>
            <person name="Varghese N."/>
            <person name="Submissions S."/>
        </authorList>
    </citation>
    <scope>NUCLEOTIDE SEQUENCE [LARGE SCALE GENOMIC DNA]</scope>
    <source>
        <strain evidence="2">DSM 45843</strain>
    </source>
</reference>
<accession>A0A1H0FS34</accession>
<protein>
    <submittedName>
        <fullName evidence="1">Uncharacterized protein</fullName>
    </submittedName>
</protein>
<dbReference type="Proteomes" id="UP000199088">
    <property type="component" value="Unassembled WGS sequence"/>
</dbReference>
<sequence length="149" mass="16731">MVHTSHGEVHQLDIVIDGVPIQTLTGREGATILSGFWLRGGRSPLDVFRGRAVDDLAGPGRVPLLVCQECADPECGVLTAALQVDAGEVTWSDFRWVTGYDDDIVLDELPSAMRFDRKSDERELDHAEISLAALPREVRRPPRRWWSWR</sequence>
<evidence type="ECO:0000313" key="2">
    <source>
        <dbReference type="Proteomes" id="UP000199088"/>
    </source>
</evidence>
<gene>
    <name evidence="1" type="ORF">SAMN05660199_01004</name>
</gene>
<keyword evidence="2" id="KW-1185">Reference proteome</keyword>
<name>A0A1H0FS34_9ACTN</name>
<dbReference type="EMBL" id="FNIR01000003">
    <property type="protein sequence ID" value="SDN97455.1"/>
    <property type="molecule type" value="Genomic_DNA"/>
</dbReference>
<organism evidence="1 2">
    <name type="scientific">Klenkia soli</name>
    <dbReference type="NCBI Taxonomy" id="1052260"/>
    <lineage>
        <taxon>Bacteria</taxon>
        <taxon>Bacillati</taxon>
        <taxon>Actinomycetota</taxon>
        <taxon>Actinomycetes</taxon>
        <taxon>Geodermatophilales</taxon>
        <taxon>Geodermatophilaceae</taxon>
        <taxon>Klenkia</taxon>
    </lineage>
</organism>
<proteinExistence type="predicted"/>